<sequence>MNLQQAKVLITGGSSGIGLETAKQLVSLGAQVAICGRNDTRLHEAAKESGAFPIQGDVSKEEDVKRIVETVIREFGDYNVLINNAAYGYFSKLADLSTEKFQELLATNVVGAMIAGRESVKHFVSKNYGNIVNISSTAGLNGFAGGTAYVATKFALKGMTECWRQEFRKNNIRVMLVNPSEVQTNFVSNSGMEVRPHSPSKLEAIEIAHTIVSMLQMNDRGFVTEATVWATNPQS</sequence>
<dbReference type="CDD" id="cd05233">
    <property type="entry name" value="SDR_c"/>
    <property type="match status" value="1"/>
</dbReference>
<dbReference type="Gene3D" id="3.40.50.720">
    <property type="entry name" value="NAD(P)-binding Rossmann-like Domain"/>
    <property type="match status" value="1"/>
</dbReference>
<dbReference type="FunFam" id="3.40.50.720:FF:000084">
    <property type="entry name" value="Short-chain dehydrogenase reductase"/>
    <property type="match status" value="1"/>
</dbReference>
<evidence type="ECO:0000313" key="6">
    <source>
        <dbReference type="Proteomes" id="UP001232063"/>
    </source>
</evidence>
<evidence type="ECO:0000313" key="5">
    <source>
        <dbReference type="EMBL" id="MDJ1499966.1"/>
    </source>
</evidence>
<protein>
    <submittedName>
        <fullName evidence="5">SDR family oxidoreductase</fullName>
        <ecNumber evidence="5">1.-.-.-</ecNumber>
    </submittedName>
</protein>
<dbReference type="AlphaFoldDB" id="A0AAE3UD43"/>
<dbReference type="InterPro" id="IPR002347">
    <property type="entry name" value="SDR_fam"/>
</dbReference>
<dbReference type="PANTHER" id="PTHR43391">
    <property type="entry name" value="RETINOL DEHYDROGENASE-RELATED"/>
    <property type="match status" value="1"/>
</dbReference>
<dbReference type="PRINTS" id="PR00080">
    <property type="entry name" value="SDRFAMILY"/>
</dbReference>
<dbReference type="RefSeq" id="WP_314509500.1">
    <property type="nucleotide sequence ID" value="NZ_JASJOU010000001.1"/>
</dbReference>
<dbReference type="EC" id="1.-.-.-" evidence="5"/>
<name>A0AAE3UD43_9BACT</name>
<comment type="caution">
    <text evidence="5">The sequence shown here is derived from an EMBL/GenBank/DDBJ whole genome shotgun (WGS) entry which is preliminary data.</text>
</comment>
<dbReference type="Pfam" id="PF00106">
    <property type="entry name" value="adh_short"/>
    <property type="match status" value="1"/>
</dbReference>
<dbReference type="Proteomes" id="UP001232063">
    <property type="component" value="Unassembled WGS sequence"/>
</dbReference>
<dbReference type="PRINTS" id="PR00081">
    <property type="entry name" value="GDHRDH"/>
</dbReference>
<keyword evidence="2" id="KW-0521">NADP</keyword>
<evidence type="ECO:0000256" key="1">
    <source>
        <dbReference type="ARBA" id="ARBA00006484"/>
    </source>
</evidence>
<dbReference type="GO" id="GO:0016491">
    <property type="term" value="F:oxidoreductase activity"/>
    <property type="evidence" value="ECO:0007669"/>
    <property type="project" value="UniProtKB-KW"/>
</dbReference>
<gene>
    <name evidence="5" type="ORF">QNI22_04890</name>
</gene>
<evidence type="ECO:0000256" key="4">
    <source>
        <dbReference type="RuleBase" id="RU000363"/>
    </source>
</evidence>
<accession>A0AAE3UD43</accession>
<evidence type="ECO:0000256" key="2">
    <source>
        <dbReference type="ARBA" id="ARBA00022857"/>
    </source>
</evidence>
<keyword evidence="6" id="KW-1185">Reference proteome</keyword>
<dbReference type="PROSITE" id="PS00061">
    <property type="entry name" value="ADH_SHORT"/>
    <property type="match status" value="1"/>
</dbReference>
<dbReference type="InterPro" id="IPR036291">
    <property type="entry name" value="NAD(P)-bd_dom_sf"/>
</dbReference>
<organism evidence="5 6">
    <name type="scientific">Xanthocytophaga agilis</name>
    <dbReference type="NCBI Taxonomy" id="3048010"/>
    <lineage>
        <taxon>Bacteria</taxon>
        <taxon>Pseudomonadati</taxon>
        <taxon>Bacteroidota</taxon>
        <taxon>Cytophagia</taxon>
        <taxon>Cytophagales</taxon>
        <taxon>Rhodocytophagaceae</taxon>
        <taxon>Xanthocytophaga</taxon>
    </lineage>
</organism>
<evidence type="ECO:0000256" key="3">
    <source>
        <dbReference type="ARBA" id="ARBA00023002"/>
    </source>
</evidence>
<dbReference type="SUPFAM" id="SSF51735">
    <property type="entry name" value="NAD(P)-binding Rossmann-fold domains"/>
    <property type="match status" value="1"/>
</dbReference>
<comment type="similarity">
    <text evidence="1 4">Belongs to the short-chain dehydrogenases/reductases (SDR) family.</text>
</comment>
<dbReference type="EMBL" id="JASJOU010000001">
    <property type="protein sequence ID" value="MDJ1499966.1"/>
    <property type="molecule type" value="Genomic_DNA"/>
</dbReference>
<dbReference type="PANTHER" id="PTHR43391:SF14">
    <property type="entry name" value="DEHYDROGENASE_REDUCTASE SDR FAMILY PROTEIN 7-LIKE"/>
    <property type="match status" value="1"/>
</dbReference>
<dbReference type="InterPro" id="IPR020904">
    <property type="entry name" value="Sc_DH/Rdtase_CS"/>
</dbReference>
<reference evidence="5" key="1">
    <citation type="submission" date="2023-05" db="EMBL/GenBank/DDBJ databases">
        <authorList>
            <person name="Zhang X."/>
        </authorList>
    </citation>
    <scope>NUCLEOTIDE SEQUENCE</scope>
    <source>
        <strain evidence="5">BD1B2-1</strain>
    </source>
</reference>
<keyword evidence="3 5" id="KW-0560">Oxidoreductase</keyword>
<proteinExistence type="inferred from homology"/>